<accession>A0A345PKR7</accession>
<protein>
    <submittedName>
        <fullName evidence="1">Uncharacterized protein</fullName>
    </submittedName>
</protein>
<keyword evidence="2" id="KW-1185">Reference proteome</keyword>
<organism evidence="1 2">
    <name type="scientific">Oceanobacillus zhaokaii</name>
    <dbReference type="NCBI Taxonomy" id="2052660"/>
    <lineage>
        <taxon>Bacteria</taxon>
        <taxon>Bacillati</taxon>
        <taxon>Bacillota</taxon>
        <taxon>Bacilli</taxon>
        <taxon>Bacillales</taxon>
        <taxon>Bacillaceae</taxon>
        <taxon>Oceanobacillus</taxon>
    </lineage>
</organism>
<evidence type="ECO:0000313" key="2">
    <source>
        <dbReference type="Proteomes" id="UP000253908"/>
    </source>
</evidence>
<evidence type="ECO:0000313" key="1">
    <source>
        <dbReference type="EMBL" id="AXI10597.1"/>
    </source>
</evidence>
<sequence>MLTHFVVSPKALLPTGVFVYFLRWDCAKAHHIGVSNALDIVNYYGVRPSASIFNFALSSHFISIYHYYLEETEKSAGVLKKNNEGKKDHAPIESGV</sequence>
<proteinExistence type="predicted"/>
<dbReference type="AlphaFoldDB" id="A0A345PKR7"/>
<gene>
    <name evidence="1" type="ORF">CUC15_17370</name>
</gene>
<reference evidence="2" key="1">
    <citation type="submission" date="2017-11" db="EMBL/GenBank/DDBJ databases">
        <authorList>
            <person name="Zhu W."/>
        </authorList>
    </citation>
    <scope>NUCLEOTIDE SEQUENCE [LARGE SCALE GENOMIC DNA]</scope>
    <source>
        <strain evidence="2">160</strain>
    </source>
</reference>
<dbReference type="EMBL" id="CP024848">
    <property type="protein sequence ID" value="AXI10597.1"/>
    <property type="molecule type" value="Genomic_DNA"/>
</dbReference>
<dbReference type="KEGG" id="ocn:CUC15_17370"/>
<dbReference type="Proteomes" id="UP000253908">
    <property type="component" value="Chromosome"/>
</dbReference>
<name>A0A345PKR7_9BACI</name>